<gene>
    <name evidence="1" type="ORF">TKK_014214</name>
</gene>
<accession>A0ABD2WE11</accession>
<evidence type="ECO:0000313" key="1">
    <source>
        <dbReference type="EMBL" id="KAL3390954.1"/>
    </source>
</evidence>
<keyword evidence="2" id="KW-1185">Reference proteome</keyword>
<name>A0ABD2WE11_9HYME</name>
<reference evidence="1 2" key="1">
    <citation type="journal article" date="2024" name="bioRxiv">
        <title>A reference genome for Trichogramma kaykai: A tiny desert-dwelling parasitoid wasp with competing sex-ratio distorters.</title>
        <authorList>
            <person name="Culotta J."/>
            <person name="Lindsey A.R."/>
        </authorList>
    </citation>
    <scope>NUCLEOTIDE SEQUENCE [LARGE SCALE GENOMIC DNA]</scope>
    <source>
        <strain evidence="1 2">KSX58</strain>
    </source>
</reference>
<organism evidence="1 2">
    <name type="scientific">Trichogramma kaykai</name>
    <dbReference type="NCBI Taxonomy" id="54128"/>
    <lineage>
        <taxon>Eukaryota</taxon>
        <taxon>Metazoa</taxon>
        <taxon>Ecdysozoa</taxon>
        <taxon>Arthropoda</taxon>
        <taxon>Hexapoda</taxon>
        <taxon>Insecta</taxon>
        <taxon>Pterygota</taxon>
        <taxon>Neoptera</taxon>
        <taxon>Endopterygota</taxon>
        <taxon>Hymenoptera</taxon>
        <taxon>Apocrita</taxon>
        <taxon>Proctotrupomorpha</taxon>
        <taxon>Chalcidoidea</taxon>
        <taxon>Trichogrammatidae</taxon>
        <taxon>Trichogramma</taxon>
    </lineage>
</organism>
<sequence length="92" mass="10390">MLFHIEQCSLDLIPSKPTNHDSEAGTWTDLAIVDSISLVSNYTKSDVPFISGHDYFFFDYSIAAVVPTTKTHLTRSFNNIDYRLFNEQLGNG</sequence>
<dbReference type="AlphaFoldDB" id="A0ABD2WE11"/>
<proteinExistence type="predicted"/>
<dbReference type="Proteomes" id="UP001627154">
    <property type="component" value="Unassembled WGS sequence"/>
</dbReference>
<evidence type="ECO:0000313" key="2">
    <source>
        <dbReference type="Proteomes" id="UP001627154"/>
    </source>
</evidence>
<protein>
    <submittedName>
        <fullName evidence="1">Uncharacterized protein</fullName>
    </submittedName>
</protein>
<dbReference type="EMBL" id="JBJJXI010000113">
    <property type="protein sequence ID" value="KAL3390954.1"/>
    <property type="molecule type" value="Genomic_DNA"/>
</dbReference>
<comment type="caution">
    <text evidence="1">The sequence shown here is derived from an EMBL/GenBank/DDBJ whole genome shotgun (WGS) entry which is preliminary data.</text>
</comment>